<evidence type="ECO:0000313" key="2">
    <source>
        <dbReference type="Proteomes" id="UP000678679"/>
    </source>
</evidence>
<evidence type="ECO:0000313" key="1">
    <source>
        <dbReference type="EMBL" id="QWG00747.1"/>
    </source>
</evidence>
<gene>
    <name evidence="1" type="ORF">KMW28_13915</name>
</gene>
<name>A0AAX1MZT6_9BACT</name>
<dbReference type="RefSeq" id="WP_169665088.1">
    <property type="nucleotide sequence ID" value="NZ_CP076132.1"/>
</dbReference>
<dbReference type="EMBL" id="CP076132">
    <property type="protein sequence ID" value="QWG00747.1"/>
    <property type="molecule type" value="Genomic_DNA"/>
</dbReference>
<reference evidence="1 2" key="1">
    <citation type="submission" date="2021-05" db="EMBL/GenBank/DDBJ databases">
        <title>Comparative genomic studies on the polysaccharide-degrading batcterial strains of the Flammeovirga genus.</title>
        <authorList>
            <person name="Zewei F."/>
            <person name="Zheng Z."/>
            <person name="Yu L."/>
            <person name="Ruyue G."/>
            <person name="Yanhong M."/>
            <person name="Yuanyuan C."/>
            <person name="Jingyan G."/>
            <person name="Wenjun H."/>
        </authorList>
    </citation>
    <scope>NUCLEOTIDE SEQUENCE [LARGE SCALE GENOMIC DNA]</scope>
    <source>
        <strain evidence="1 2">NBRC:100898</strain>
    </source>
</reference>
<dbReference type="Proteomes" id="UP000678679">
    <property type="component" value="Chromosome 1"/>
</dbReference>
<protein>
    <submittedName>
        <fullName evidence="1">Uncharacterized protein</fullName>
    </submittedName>
</protein>
<accession>A0AAX1MZT6</accession>
<keyword evidence="2" id="KW-1185">Reference proteome</keyword>
<sequence length="198" mass="23912">MQTTFNIDFPFESWRNIYEQYADESCDYNFKEYRVSRIDCDYWFSIIFEKIRCTFVAKDLEHHRNSNKGAISEKVFEIWMEAPEPLFTFNLRPKLSFIQFINKLIGRDIDISNLQLGRKYQLSGKKKYVKPLIPFLEFVADHPAEINITNDYIDPDTVKHYLIISFDEWLTDEKEIIKMTNHMKDLFIAYEKLRFSRE</sequence>
<proteinExistence type="predicted"/>
<organism evidence="1 2">
    <name type="scientific">Flammeovirga yaeyamensis</name>
    <dbReference type="NCBI Taxonomy" id="367791"/>
    <lineage>
        <taxon>Bacteria</taxon>
        <taxon>Pseudomonadati</taxon>
        <taxon>Bacteroidota</taxon>
        <taxon>Cytophagia</taxon>
        <taxon>Cytophagales</taxon>
        <taxon>Flammeovirgaceae</taxon>
        <taxon>Flammeovirga</taxon>
    </lineage>
</organism>
<dbReference type="KEGG" id="fya:KMW28_13915"/>
<dbReference type="AlphaFoldDB" id="A0AAX1MZT6"/>